<protein>
    <submittedName>
        <fullName evidence="2">3-oxoacyl-[acyl-carrier-protein] reductase FabG</fullName>
    </submittedName>
</protein>
<dbReference type="InterPro" id="IPR002347">
    <property type="entry name" value="SDR_fam"/>
</dbReference>
<evidence type="ECO:0000256" key="1">
    <source>
        <dbReference type="ARBA" id="ARBA00006484"/>
    </source>
</evidence>
<evidence type="ECO:0000313" key="3">
    <source>
        <dbReference type="Proteomes" id="UP000019402"/>
    </source>
</evidence>
<dbReference type="eggNOG" id="COG1028">
    <property type="taxonomic scope" value="Bacteria"/>
</dbReference>
<dbReference type="InterPro" id="IPR036291">
    <property type="entry name" value="NAD(P)-bd_dom_sf"/>
</dbReference>
<gene>
    <name evidence="2" type="ORF">JCM21142_83264</name>
</gene>
<dbReference type="PANTHER" id="PTHR42879">
    <property type="entry name" value="3-OXOACYL-(ACYL-CARRIER-PROTEIN) REDUCTASE"/>
    <property type="match status" value="1"/>
</dbReference>
<dbReference type="Proteomes" id="UP000019402">
    <property type="component" value="Unassembled WGS sequence"/>
</dbReference>
<dbReference type="AlphaFoldDB" id="W7Y0U6"/>
<organism evidence="2 3">
    <name type="scientific">Saccharicrinis fermentans DSM 9555 = JCM 21142</name>
    <dbReference type="NCBI Taxonomy" id="869213"/>
    <lineage>
        <taxon>Bacteria</taxon>
        <taxon>Pseudomonadati</taxon>
        <taxon>Bacteroidota</taxon>
        <taxon>Bacteroidia</taxon>
        <taxon>Marinilabiliales</taxon>
        <taxon>Marinilabiliaceae</taxon>
        <taxon>Saccharicrinis</taxon>
    </lineage>
</organism>
<name>W7Y0U6_9BACT</name>
<comment type="similarity">
    <text evidence="1">Belongs to the short-chain dehydrogenases/reductases (SDR) family.</text>
</comment>
<comment type="caution">
    <text evidence="2">The sequence shown here is derived from an EMBL/GenBank/DDBJ whole genome shotgun (WGS) entry which is preliminary data.</text>
</comment>
<dbReference type="PANTHER" id="PTHR42879:SF6">
    <property type="entry name" value="NADPH-DEPENDENT REDUCTASE BACG"/>
    <property type="match status" value="1"/>
</dbReference>
<dbReference type="STRING" id="869213.GCA_000517085_02012"/>
<keyword evidence="3" id="KW-1185">Reference proteome</keyword>
<dbReference type="PRINTS" id="PR00081">
    <property type="entry name" value="GDHRDH"/>
</dbReference>
<accession>W7Y0U6</accession>
<dbReference type="RefSeq" id="WP_027471698.1">
    <property type="nucleotide sequence ID" value="NZ_BAMD01000048.1"/>
</dbReference>
<evidence type="ECO:0000313" key="2">
    <source>
        <dbReference type="EMBL" id="GAF04555.1"/>
    </source>
</evidence>
<dbReference type="Gene3D" id="3.40.50.720">
    <property type="entry name" value="NAD(P)-binding Rossmann-like Domain"/>
    <property type="match status" value="1"/>
</dbReference>
<dbReference type="Pfam" id="PF13561">
    <property type="entry name" value="adh_short_C2"/>
    <property type="match status" value="1"/>
</dbReference>
<dbReference type="OrthoDB" id="9804774at2"/>
<sequence length="257" mass="27934">MNLNIKNQTFLVCGVTSGFGKATAAHLIAEGAKVIGVARTESALNKLSKEHKEKLIPYCGDLTDTDTVIKIAKIAASSNISGVFINAGGPPAMLFEETELKDWDKAYHQLLRWKVALTQALLPHFKEKQYGKIVYLESASVKQPIDYLILSTSLRLSVVGMMKTLSQEMAGNGITFNMLAPGYHATPAIERLIQKSADQQKISFESAQKNLINQQPTQSIGNPENLASLAAWLLSPLSEFVNGQIYAIEGGTLKGTL</sequence>
<reference evidence="2 3" key="1">
    <citation type="journal article" date="2014" name="Genome Announc.">
        <title>Draft Genome Sequence of Cytophaga fermentans JCM 21142T, a Facultative Anaerobe Isolated from Marine Mud.</title>
        <authorList>
            <person name="Starns D."/>
            <person name="Oshima K."/>
            <person name="Suda W."/>
            <person name="Iino T."/>
            <person name="Yuki M."/>
            <person name="Inoue J."/>
            <person name="Kitamura K."/>
            <person name="Iida T."/>
            <person name="Darby A."/>
            <person name="Hattori M."/>
            <person name="Ohkuma M."/>
        </authorList>
    </citation>
    <scope>NUCLEOTIDE SEQUENCE [LARGE SCALE GENOMIC DNA]</scope>
    <source>
        <strain evidence="2 3">JCM 21142</strain>
    </source>
</reference>
<dbReference type="SUPFAM" id="SSF51735">
    <property type="entry name" value="NAD(P)-binding Rossmann-fold domains"/>
    <property type="match status" value="1"/>
</dbReference>
<proteinExistence type="inferred from homology"/>
<dbReference type="InterPro" id="IPR050259">
    <property type="entry name" value="SDR"/>
</dbReference>
<dbReference type="EMBL" id="BAMD01000048">
    <property type="protein sequence ID" value="GAF04555.1"/>
    <property type="molecule type" value="Genomic_DNA"/>
</dbReference>